<gene>
    <name evidence="1" type="ORF">FF38_09964</name>
</gene>
<evidence type="ECO:0000313" key="1">
    <source>
        <dbReference type="EMBL" id="KNC28782.1"/>
    </source>
</evidence>
<proteinExistence type="predicted"/>
<dbReference type="EMBL" id="JRES01000749">
    <property type="protein sequence ID" value="KNC28782.1"/>
    <property type="molecule type" value="Genomic_DNA"/>
</dbReference>
<evidence type="ECO:0000313" key="2">
    <source>
        <dbReference type="Proteomes" id="UP000037069"/>
    </source>
</evidence>
<keyword evidence="2" id="KW-1185">Reference proteome</keyword>
<reference evidence="1 2" key="1">
    <citation type="journal article" date="2015" name="Nat. Commun.">
        <title>Lucilia cuprina genome unlocks parasitic fly biology to underpin future interventions.</title>
        <authorList>
            <person name="Anstead C.A."/>
            <person name="Korhonen P.K."/>
            <person name="Young N.D."/>
            <person name="Hall R.S."/>
            <person name="Jex A.R."/>
            <person name="Murali S.C."/>
            <person name="Hughes D.S."/>
            <person name="Lee S.F."/>
            <person name="Perry T."/>
            <person name="Stroehlein A.J."/>
            <person name="Ansell B.R."/>
            <person name="Breugelmans B."/>
            <person name="Hofmann A."/>
            <person name="Qu J."/>
            <person name="Dugan S."/>
            <person name="Lee S.L."/>
            <person name="Chao H."/>
            <person name="Dinh H."/>
            <person name="Han Y."/>
            <person name="Doddapaneni H.V."/>
            <person name="Worley K.C."/>
            <person name="Muzny D.M."/>
            <person name="Ioannidis P."/>
            <person name="Waterhouse R.M."/>
            <person name="Zdobnov E.M."/>
            <person name="James P.J."/>
            <person name="Bagnall N.H."/>
            <person name="Kotze A.C."/>
            <person name="Gibbs R.A."/>
            <person name="Richards S."/>
            <person name="Batterham P."/>
            <person name="Gasser R.B."/>
        </authorList>
    </citation>
    <scope>NUCLEOTIDE SEQUENCE [LARGE SCALE GENOMIC DNA]</scope>
    <source>
        <strain evidence="1 2">LS</strain>
        <tissue evidence="1">Full body</tissue>
    </source>
</reference>
<comment type="caution">
    <text evidence="1">The sequence shown here is derived from an EMBL/GenBank/DDBJ whole genome shotgun (WGS) entry which is preliminary data.</text>
</comment>
<name>A0A0L0C959_LUCCU</name>
<organism evidence="1 2">
    <name type="scientific">Lucilia cuprina</name>
    <name type="common">Green bottle fly</name>
    <name type="synonym">Australian sheep blowfly</name>
    <dbReference type="NCBI Taxonomy" id="7375"/>
    <lineage>
        <taxon>Eukaryota</taxon>
        <taxon>Metazoa</taxon>
        <taxon>Ecdysozoa</taxon>
        <taxon>Arthropoda</taxon>
        <taxon>Hexapoda</taxon>
        <taxon>Insecta</taxon>
        <taxon>Pterygota</taxon>
        <taxon>Neoptera</taxon>
        <taxon>Endopterygota</taxon>
        <taxon>Diptera</taxon>
        <taxon>Brachycera</taxon>
        <taxon>Muscomorpha</taxon>
        <taxon>Oestroidea</taxon>
        <taxon>Calliphoridae</taxon>
        <taxon>Luciliinae</taxon>
        <taxon>Lucilia</taxon>
    </lineage>
</organism>
<dbReference type="Proteomes" id="UP000037069">
    <property type="component" value="Unassembled WGS sequence"/>
</dbReference>
<sequence length="154" mass="16893">MCWNAFCASSAQENFFLVNNASVIGKTTEEKFGTNLLYQPAMPKKPCTCLIFLGTGHVRIASTLSGSVFIPPFGSLAKIPSILGRGYASFWVTKLTFLASRHRRTLFGLTTKRMGELHGDDDCSITPKASIRSISLYISFSTAGETDVVCHLRF</sequence>
<dbReference type="AlphaFoldDB" id="A0A0L0C959"/>
<accession>A0A0L0C959</accession>
<protein>
    <submittedName>
        <fullName evidence="1">Uncharacterized protein</fullName>
    </submittedName>
</protein>